<dbReference type="PANTHER" id="PTHR47766:SF1">
    <property type="entry name" value="PROTEIN EFR3"/>
    <property type="match status" value="1"/>
</dbReference>
<sequence length="1001" mass="107943">MHIPFTPNHVQLVSACYPPTAALLTAGPEYSPNSQELSRLTYYAANRPGKIGKLGAELEKRVRADCRKAAAGNTRARASLLITLAIIKAIATECRRDMAVLSPALLASVNVTLSTLSADLEIAARAATVFTAWTTYTDGLIIGVDLKVTEDYMSCLQHFSRLGHLEHNDHETRNRTRLVGLAALVGVVNSEALYHSMTYFQPQVSVIMRALLVPFLQVDVPVLDHELADIKEQPNSPILDEFRSRPMLERRAASIHLHIDGDQGPSSGVVANTALRATSSLLGHTNGHQASAVVKASIETLDESQGWEQVEHCRWLAEKAAEWTQYQYRYAIPTRLVECLAEGQDAAQPTARHTTLAAMITTVFTSSTPLVNLSTSDIISSLISITLRRVTVSPGDSLLPALVECISSLGTHVYYADQIQDLAGELISRLVIVEASGVPGAGKGSREHARTQAVRCLLAGLLGLIHAADLHDAGKDADDDKRCSTSPTLPAPAEQRTSHEGQIRPSRRTKVTPEVWQDTVSLVCDHEYAVRADYAKALVEYIENEIPKFADKSDADGVRRPRPLADGPTQQSNTLKTMLYGDTTTRFLHALHAHLYALATCSKLGFHGGSSTSTSSSERTTPTNGDDSSARGGGESSANERRSVNFPSRSRRTSLVSRMLRGAPSRLLPSAHIAADFSDFGNILAVMTALHEQLPVRGLLTGIPMLIALENASRVQGSFDASTAPVLRSIKELVARTWLVLGKVWQASTVTEIAQQALSALPTAAPLPSLPDWQFGTLQPPQQSIPFPADLQITAPLPDIDNDALLDALTACQSVQDATGLGQSDLLRRLNGHEWSADGAFKDSMETKTRFDSLAGDGLSPLFKVAPALMHAENMSMHSLARSGRGVGVTDLREALEGRSSMSNPNLAGRVPSISTLDHTSSVFPDQQGQHGFSKLAPTRSRPQQPLRKPRPGEVRDVLNKLGIGKQNGNGNSAVLKSSFPAIQKTTSKNPPAFTPPYTAS</sequence>
<dbReference type="GO" id="GO:0072659">
    <property type="term" value="P:protein localization to plasma membrane"/>
    <property type="evidence" value="ECO:0007669"/>
    <property type="project" value="InterPro"/>
</dbReference>
<dbReference type="Proteomes" id="UP000256964">
    <property type="component" value="Unassembled WGS sequence"/>
</dbReference>
<feature type="region of interest" description="Disordered" evidence="2">
    <location>
        <begin position="608"/>
        <end position="650"/>
    </location>
</feature>
<reference evidence="3 4" key="1">
    <citation type="journal article" date="2018" name="Biotechnol. Biofuels">
        <title>Integrative visual omics of the white-rot fungus Polyporus brumalis exposes the biotechnological potential of its oxidative enzymes for delignifying raw plant biomass.</title>
        <authorList>
            <person name="Miyauchi S."/>
            <person name="Rancon A."/>
            <person name="Drula E."/>
            <person name="Hage H."/>
            <person name="Chaduli D."/>
            <person name="Favel A."/>
            <person name="Grisel S."/>
            <person name="Henrissat B."/>
            <person name="Herpoel-Gimbert I."/>
            <person name="Ruiz-Duenas F.J."/>
            <person name="Chevret D."/>
            <person name="Hainaut M."/>
            <person name="Lin J."/>
            <person name="Wang M."/>
            <person name="Pangilinan J."/>
            <person name="Lipzen A."/>
            <person name="Lesage-Meessen L."/>
            <person name="Navarro D."/>
            <person name="Riley R."/>
            <person name="Grigoriev I.V."/>
            <person name="Zhou S."/>
            <person name="Raouche S."/>
            <person name="Rosso M.N."/>
        </authorList>
    </citation>
    <scope>NUCLEOTIDE SEQUENCE [LARGE SCALE GENOMIC DNA]</scope>
    <source>
        <strain evidence="3 4">BRFM 1820</strain>
    </source>
</reference>
<comment type="similarity">
    <text evidence="1">Belongs to the EFR3 family.</text>
</comment>
<keyword evidence="4" id="KW-1185">Reference proteome</keyword>
<evidence type="ECO:0000313" key="4">
    <source>
        <dbReference type="Proteomes" id="UP000256964"/>
    </source>
</evidence>
<dbReference type="Pfam" id="PF21072">
    <property type="entry name" value="EFR3"/>
    <property type="match status" value="1"/>
</dbReference>
<dbReference type="InterPro" id="IPR039786">
    <property type="entry name" value="EFR3"/>
</dbReference>
<evidence type="ECO:0000313" key="3">
    <source>
        <dbReference type="EMBL" id="RDX55488.1"/>
    </source>
</evidence>
<evidence type="ECO:0008006" key="5">
    <source>
        <dbReference type="Google" id="ProtNLM"/>
    </source>
</evidence>
<feature type="region of interest" description="Disordered" evidence="2">
    <location>
        <begin position="918"/>
        <end position="1001"/>
    </location>
</feature>
<dbReference type="InterPro" id="IPR049150">
    <property type="entry name" value="EFR3_HEAT-like_rpt"/>
</dbReference>
<organism evidence="3 4">
    <name type="scientific">Lentinus brumalis</name>
    <dbReference type="NCBI Taxonomy" id="2498619"/>
    <lineage>
        <taxon>Eukaryota</taxon>
        <taxon>Fungi</taxon>
        <taxon>Dikarya</taxon>
        <taxon>Basidiomycota</taxon>
        <taxon>Agaricomycotina</taxon>
        <taxon>Agaricomycetes</taxon>
        <taxon>Polyporales</taxon>
        <taxon>Polyporaceae</taxon>
        <taxon>Lentinus</taxon>
    </lineage>
</organism>
<dbReference type="STRING" id="139420.A0A371DSL9"/>
<feature type="compositionally biased region" description="Polar residues" evidence="2">
    <location>
        <begin position="967"/>
        <end position="976"/>
    </location>
</feature>
<evidence type="ECO:0000256" key="1">
    <source>
        <dbReference type="ARBA" id="ARBA00010216"/>
    </source>
</evidence>
<accession>A0A371DSL9</accession>
<proteinExistence type="inferred from homology"/>
<protein>
    <recommendedName>
        <fullName evidence="5">Protein EFR3</fullName>
    </recommendedName>
</protein>
<feature type="compositionally biased region" description="Low complexity" evidence="2">
    <location>
        <begin position="610"/>
        <end position="623"/>
    </location>
</feature>
<name>A0A371DSL9_9APHY</name>
<dbReference type="EMBL" id="KZ857382">
    <property type="protein sequence ID" value="RDX55488.1"/>
    <property type="molecule type" value="Genomic_DNA"/>
</dbReference>
<feature type="compositionally biased region" description="Polar residues" evidence="2">
    <location>
        <begin position="918"/>
        <end position="931"/>
    </location>
</feature>
<feature type="region of interest" description="Disordered" evidence="2">
    <location>
        <begin position="475"/>
        <end position="511"/>
    </location>
</feature>
<evidence type="ECO:0000256" key="2">
    <source>
        <dbReference type="SAM" id="MobiDB-lite"/>
    </source>
</evidence>
<dbReference type="OrthoDB" id="274691at2759"/>
<feature type="region of interest" description="Disordered" evidence="2">
    <location>
        <begin position="552"/>
        <end position="573"/>
    </location>
</feature>
<dbReference type="AlphaFoldDB" id="A0A371DSL9"/>
<gene>
    <name evidence="3" type="ORF">OH76DRAFT_745770</name>
</gene>
<dbReference type="PANTHER" id="PTHR47766">
    <property type="entry name" value="PROTEIN EFR3"/>
    <property type="match status" value="1"/>
</dbReference>